<dbReference type="OrthoDB" id="359198at2157"/>
<sequence length="134" mass="15269">MKTEYGERDMLSPHDVPRVDSLLAQSTSLHVRRQHPKWWSEFDDAVFRARWVNGRDIGSVDTLRSIAEETGVPGDTVREVTLDGRDRSALFECFEEARRRGVTDVPTFVHQDDSLTGVHTTERLQQLVAESSSE</sequence>
<evidence type="ECO:0000259" key="1">
    <source>
        <dbReference type="Pfam" id="PF01323"/>
    </source>
</evidence>
<dbReference type="SUPFAM" id="SSF52833">
    <property type="entry name" value="Thioredoxin-like"/>
    <property type="match status" value="1"/>
</dbReference>
<dbReference type="AlphaFoldDB" id="A0A6B0GJ21"/>
<organism evidence="2 3">
    <name type="scientific">Halomarina oriensis</name>
    <dbReference type="NCBI Taxonomy" id="671145"/>
    <lineage>
        <taxon>Archaea</taxon>
        <taxon>Methanobacteriati</taxon>
        <taxon>Methanobacteriota</taxon>
        <taxon>Stenosarchaea group</taxon>
        <taxon>Halobacteria</taxon>
        <taxon>Halobacteriales</taxon>
        <taxon>Natronomonadaceae</taxon>
        <taxon>Halomarina</taxon>
    </lineage>
</organism>
<accession>A0A6B0GJ21</accession>
<keyword evidence="3" id="KW-1185">Reference proteome</keyword>
<evidence type="ECO:0000313" key="2">
    <source>
        <dbReference type="EMBL" id="MWG33811.1"/>
    </source>
</evidence>
<feature type="domain" description="DSBA-like thioredoxin" evidence="1">
    <location>
        <begin position="20"/>
        <end position="127"/>
    </location>
</feature>
<protein>
    <recommendedName>
        <fullName evidence="1">DSBA-like thioredoxin domain-containing protein</fullName>
    </recommendedName>
</protein>
<proteinExistence type="predicted"/>
<dbReference type="Pfam" id="PF01323">
    <property type="entry name" value="DSBA"/>
    <property type="match status" value="1"/>
</dbReference>
<dbReference type="EMBL" id="WSZK01000011">
    <property type="protein sequence ID" value="MWG33811.1"/>
    <property type="molecule type" value="Genomic_DNA"/>
</dbReference>
<reference evidence="2 3" key="1">
    <citation type="submission" date="2019-12" db="EMBL/GenBank/DDBJ databases">
        <title>Halocatena pleomorpha gen. nov. sp. nov., an extremely halophilic archaeon of family Halobacteriaceae isolated from saltpan soil.</title>
        <authorList>
            <person name="Pal Y."/>
            <person name="Verma A."/>
            <person name="Krishnamurthi S."/>
            <person name="Kumar P."/>
        </authorList>
    </citation>
    <scope>NUCLEOTIDE SEQUENCE [LARGE SCALE GENOMIC DNA]</scope>
    <source>
        <strain evidence="2 3">JCM 16495</strain>
    </source>
</reference>
<dbReference type="GO" id="GO:0016491">
    <property type="term" value="F:oxidoreductase activity"/>
    <property type="evidence" value="ECO:0007669"/>
    <property type="project" value="InterPro"/>
</dbReference>
<comment type="caution">
    <text evidence="2">The sequence shown here is derived from an EMBL/GenBank/DDBJ whole genome shotgun (WGS) entry which is preliminary data.</text>
</comment>
<evidence type="ECO:0000313" key="3">
    <source>
        <dbReference type="Proteomes" id="UP000451471"/>
    </source>
</evidence>
<dbReference type="Proteomes" id="UP000451471">
    <property type="component" value="Unassembled WGS sequence"/>
</dbReference>
<dbReference type="Gene3D" id="3.40.30.10">
    <property type="entry name" value="Glutaredoxin"/>
    <property type="match status" value="1"/>
</dbReference>
<dbReference type="InterPro" id="IPR036249">
    <property type="entry name" value="Thioredoxin-like_sf"/>
</dbReference>
<dbReference type="InterPro" id="IPR001853">
    <property type="entry name" value="DSBA-like_thioredoxin_dom"/>
</dbReference>
<gene>
    <name evidence="2" type="ORF">GQS65_04760</name>
</gene>
<name>A0A6B0GJ21_9EURY</name>